<dbReference type="AlphaFoldDB" id="A0A4R6IAZ6"/>
<evidence type="ECO:0000256" key="15">
    <source>
        <dbReference type="PIRSR" id="PIRSR001529-1"/>
    </source>
</evidence>
<name>A0A4R6IAZ6_9MOLU</name>
<evidence type="ECO:0000256" key="17">
    <source>
        <dbReference type="SAM" id="Coils"/>
    </source>
</evidence>
<feature type="binding site" evidence="15">
    <location>
        <position position="282"/>
    </location>
    <ligand>
        <name>L-serine</name>
        <dbReference type="ChEBI" id="CHEBI:33384"/>
    </ligand>
</feature>
<dbReference type="InterPro" id="IPR015866">
    <property type="entry name" value="Ser-tRNA-synth_1_N"/>
</dbReference>
<comment type="catalytic activity">
    <reaction evidence="13">
        <text>tRNA(Ser) + L-serine + ATP = L-seryl-tRNA(Ser) + AMP + diphosphate + H(+)</text>
        <dbReference type="Rhea" id="RHEA:12292"/>
        <dbReference type="Rhea" id="RHEA-COMP:9669"/>
        <dbReference type="Rhea" id="RHEA-COMP:9703"/>
        <dbReference type="ChEBI" id="CHEBI:15378"/>
        <dbReference type="ChEBI" id="CHEBI:30616"/>
        <dbReference type="ChEBI" id="CHEBI:33019"/>
        <dbReference type="ChEBI" id="CHEBI:33384"/>
        <dbReference type="ChEBI" id="CHEBI:78442"/>
        <dbReference type="ChEBI" id="CHEBI:78533"/>
        <dbReference type="ChEBI" id="CHEBI:456215"/>
        <dbReference type="EC" id="6.1.1.11"/>
    </reaction>
</comment>
<evidence type="ECO:0000256" key="7">
    <source>
        <dbReference type="ARBA" id="ARBA00022741"/>
    </source>
</evidence>
<keyword evidence="6" id="KW-0436">Ligase</keyword>
<evidence type="ECO:0000256" key="9">
    <source>
        <dbReference type="ARBA" id="ARBA00022917"/>
    </source>
</evidence>
<dbReference type="GO" id="GO:0005737">
    <property type="term" value="C:cytoplasm"/>
    <property type="evidence" value="ECO:0007669"/>
    <property type="project" value="UniProtKB-SubCell"/>
</dbReference>
<evidence type="ECO:0000313" key="20">
    <source>
        <dbReference type="Proteomes" id="UP000295518"/>
    </source>
</evidence>
<dbReference type="PIRSF" id="PIRSF001529">
    <property type="entry name" value="Ser-tRNA-synth_IIa"/>
    <property type="match status" value="1"/>
</dbReference>
<dbReference type="InterPro" id="IPR042103">
    <property type="entry name" value="SerRS_1_N_sf"/>
</dbReference>
<evidence type="ECO:0000313" key="19">
    <source>
        <dbReference type="EMBL" id="TDO18954.1"/>
    </source>
</evidence>
<dbReference type="SUPFAM" id="SSF55681">
    <property type="entry name" value="Class II aaRS and biotin synthetases"/>
    <property type="match status" value="1"/>
</dbReference>
<keyword evidence="7" id="KW-0547">Nucleotide-binding</keyword>
<dbReference type="InterPro" id="IPR002314">
    <property type="entry name" value="aa-tRNA-synt_IIb"/>
</dbReference>
<proteinExistence type="inferred from homology"/>
<dbReference type="PANTHER" id="PTHR43697">
    <property type="entry name" value="SERYL-TRNA SYNTHETASE"/>
    <property type="match status" value="1"/>
</dbReference>
<organism evidence="19 20">
    <name type="scientific">Mycoplasma testudineum</name>
    <dbReference type="NCBI Taxonomy" id="244584"/>
    <lineage>
        <taxon>Bacteria</taxon>
        <taxon>Bacillati</taxon>
        <taxon>Mycoplasmatota</taxon>
        <taxon>Mollicutes</taxon>
        <taxon>Mycoplasmataceae</taxon>
        <taxon>Mycoplasma</taxon>
    </lineage>
</organism>
<feature type="binding site" evidence="16">
    <location>
        <begin position="259"/>
        <end position="261"/>
    </location>
    <ligand>
        <name>ATP</name>
        <dbReference type="ChEBI" id="CHEBI:30616"/>
    </ligand>
</feature>
<evidence type="ECO:0000256" key="16">
    <source>
        <dbReference type="PIRSR" id="PIRSR001529-2"/>
    </source>
</evidence>
<dbReference type="RefSeq" id="WP_094254983.1">
    <property type="nucleotide sequence ID" value="NZ_NNCE01000009.1"/>
</dbReference>
<dbReference type="PROSITE" id="PS50862">
    <property type="entry name" value="AA_TRNA_LIGASE_II"/>
    <property type="match status" value="1"/>
</dbReference>
<keyword evidence="10 19" id="KW-0030">Aminoacyl-tRNA synthetase</keyword>
<dbReference type="InterPro" id="IPR045864">
    <property type="entry name" value="aa-tRNA-synth_II/BPL/LPL"/>
</dbReference>
<accession>A0A4R6IAZ6</accession>
<comment type="caution">
    <text evidence="19">The sequence shown here is derived from an EMBL/GenBank/DDBJ whole genome shotgun (WGS) entry which is preliminary data.</text>
</comment>
<dbReference type="Gene3D" id="1.10.287.40">
    <property type="entry name" value="Serine-tRNA synthetase, tRNA binding domain"/>
    <property type="match status" value="1"/>
</dbReference>
<evidence type="ECO:0000256" key="3">
    <source>
        <dbReference type="ARBA" id="ARBA00010728"/>
    </source>
</evidence>
<dbReference type="GO" id="GO:0005524">
    <property type="term" value="F:ATP binding"/>
    <property type="evidence" value="ECO:0007669"/>
    <property type="project" value="UniProtKB-KW"/>
</dbReference>
<dbReference type="SUPFAM" id="SSF46589">
    <property type="entry name" value="tRNA-binding arm"/>
    <property type="match status" value="1"/>
</dbReference>
<evidence type="ECO:0000256" key="6">
    <source>
        <dbReference type="ARBA" id="ARBA00022598"/>
    </source>
</evidence>
<evidence type="ECO:0000256" key="13">
    <source>
        <dbReference type="ARBA" id="ARBA00048823"/>
    </source>
</evidence>
<evidence type="ECO:0000256" key="4">
    <source>
        <dbReference type="ARBA" id="ARBA00012840"/>
    </source>
</evidence>
<comment type="subcellular location">
    <subcellularLocation>
        <location evidence="1">Cytoplasm</location>
    </subcellularLocation>
</comment>
<evidence type="ECO:0000256" key="1">
    <source>
        <dbReference type="ARBA" id="ARBA00004496"/>
    </source>
</evidence>
<dbReference type="InterPro" id="IPR006195">
    <property type="entry name" value="aa-tRNA-synth_II"/>
</dbReference>
<dbReference type="Proteomes" id="UP000295518">
    <property type="component" value="Unassembled WGS sequence"/>
</dbReference>
<dbReference type="InterPro" id="IPR010978">
    <property type="entry name" value="tRNA-bd_arm"/>
</dbReference>
<feature type="binding site" evidence="15">
    <location>
        <position position="259"/>
    </location>
    <ligand>
        <name>L-serine</name>
        <dbReference type="ChEBI" id="CHEBI:33384"/>
    </ligand>
</feature>
<dbReference type="Gene3D" id="3.30.930.10">
    <property type="entry name" value="Bira Bifunctional Protein, Domain 2"/>
    <property type="match status" value="1"/>
</dbReference>
<dbReference type="Pfam" id="PF00587">
    <property type="entry name" value="tRNA-synt_2b"/>
    <property type="match status" value="1"/>
</dbReference>
<dbReference type="EMBL" id="SNWN01000017">
    <property type="protein sequence ID" value="TDO18954.1"/>
    <property type="molecule type" value="Genomic_DNA"/>
</dbReference>
<dbReference type="OrthoDB" id="9804647at2"/>
<evidence type="ECO:0000259" key="18">
    <source>
        <dbReference type="PROSITE" id="PS50862"/>
    </source>
</evidence>
<evidence type="ECO:0000256" key="11">
    <source>
        <dbReference type="ARBA" id="ARBA00039158"/>
    </source>
</evidence>
<evidence type="ECO:0000256" key="2">
    <source>
        <dbReference type="ARBA" id="ARBA00005045"/>
    </source>
</evidence>
<comment type="similarity">
    <text evidence="3">Belongs to the class-II aminoacyl-tRNA synthetase family. Type-1 seryl-tRNA synthetase subfamily.</text>
</comment>
<evidence type="ECO:0000256" key="8">
    <source>
        <dbReference type="ARBA" id="ARBA00022840"/>
    </source>
</evidence>
<feature type="binding site" evidence="15">
    <location>
        <position position="379"/>
    </location>
    <ligand>
        <name>L-serine</name>
        <dbReference type="ChEBI" id="CHEBI:33384"/>
    </ligand>
</feature>
<dbReference type="PRINTS" id="PR00981">
    <property type="entry name" value="TRNASYNTHSER"/>
</dbReference>
<feature type="binding site" evidence="15">
    <location>
        <position position="229"/>
    </location>
    <ligand>
        <name>L-serine</name>
        <dbReference type="ChEBI" id="CHEBI:33384"/>
    </ligand>
</feature>
<dbReference type="Pfam" id="PF02403">
    <property type="entry name" value="Seryl_tRNA_N"/>
    <property type="match status" value="1"/>
</dbReference>
<evidence type="ECO:0000256" key="5">
    <source>
        <dbReference type="ARBA" id="ARBA00022490"/>
    </source>
</evidence>
<gene>
    <name evidence="19" type="ORF">EI74_0834</name>
</gene>
<feature type="domain" description="Aminoacyl-transfer RNA synthetases class-II family profile" evidence="18">
    <location>
        <begin position="137"/>
        <end position="412"/>
    </location>
</feature>
<dbReference type="PANTHER" id="PTHR43697:SF1">
    <property type="entry name" value="SERINE--TRNA LIGASE"/>
    <property type="match status" value="1"/>
</dbReference>
<dbReference type="GO" id="GO:0006434">
    <property type="term" value="P:seryl-tRNA aminoacylation"/>
    <property type="evidence" value="ECO:0007669"/>
    <property type="project" value="UniProtKB-UniRule"/>
</dbReference>
<evidence type="ECO:0000256" key="12">
    <source>
        <dbReference type="ARBA" id="ARBA00047929"/>
    </source>
</evidence>
<comment type="catalytic activity">
    <reaction evidence="12">
        <text>tRNA(Sec) + L-serine + ATP = L-seryl-tRNA(Sec) + AMP + diphosphate + H(+)</text>
        <dbReference type="Rhea" id="RHEA:42580"/>
        <dbReference type="Rhea" id="RHEA-COMP:9742"/>
        <dbReference type="Rhea" id="RHEA-COMP:10128"/>
        <dbReference type="ChEBI" id="CHEBI:15378"/>
        <dbReference type="ChEBI" id="CHEBI:30616"/>
        <dbReference type="ChEBI" id="CHEBI:33019"/>
        <dbReference type="ChEBI" id="CHEBI:33384"/>
        <dbReference type="ChEBI" id="CHEBI:78442"/>
        <dbReference type="ChEBI" id="CHEBI:78533"/>
        <dbReference type="ChEBI" id="CHEBI:456215"/>
        <dbReference type="EC" id="6.1.1.11"/>
    </reaction>
</comment>
<keyword evidence="9" id="KW-0648">Protein biosynthesis</keyword>
<evidence type="ECO:0000256" key="14">
    <source>
        <dbReference type="NCBIfam" id="TIGR00414"/>
    </source>
</evidence>
<dbReference type="EC" id="6.1.1.11" evidence="4 14"/>
<keyword evidence="5" id="KW-0963">Cytoplasm</keyword>
<dbReference type="InterPro" id="IPR002317">
    <property type="entry name" value="Ser-tRNA-ligase_type_1"/>
</dbReference>
<reference evidence="19 20" key="1">
    <citation type="submission" date="2019-03" db="EMBL/GenBank/DDBJ databases">
        <title>Genomic Encyclopedia of Archaeal and Bacterial Type Strains, Phase II (KMG-II): from individual species to whole genera.</title>
        <authorList>
            <person name="Goeker M."/>
        </authorList>
    </citation>
    <scope>NUCLEOTIDE SEQUENCE [LARGE SCALE GENOMIC DNA]</scope>
    <source>
        <strain evidence="19 20">ATCC 700618</strain>
    </source>
</reference>
<sequence>MLDIKKIIQNPEYFIKKLETKNVEASTINNLVRLSQKRGSAIHKAEKLKFLLNNESDLIKAISDKNEKAKAIEKLQTIKAEQKYLQEEANRLDKELEEIIIRIPNVQLDIVPVGKDENDNVVVYRQAAENRLLKTLDVSHYEIAEKFDIIDFKRAIRMSGTRFILYKGEGAKLVRALQNYMLDFHEKNGYEEYIVPVMVNPEMLFGTGQLPKFEEDLFKLNSNHYLIPTSEVSLTNIYNNEIIDLTKSKKLTAYSDCFRSEIGSGGKDNHGIIRMHQFRKVEMVKITSQELAEVEFNSMVENAKAMLLELEIPFQQLLLSTGDTGFSSQITYDFEIWLPSEKRFRETSSVSWMGDFQARRANIRYRNNEGKTEFAHTMNGSGMAIDRIMAVLIEQGYDAEKNIITIPKILVPYFGKDSIKLQD</sequence>
<keyword evidence="20" id="KW-1185">Reference proteome</keyword>
<feature type="binding site" evidence="16">
    <location>
        <begin position="346"/>
        <end position="349"/>
    </location>
    <ligand>
        <name>ATP</name>
        <dbReference type="ChEBI" id="CHEBI:30616"/>
    </ligand>
</feature>
<feature type="coiled-coil region" evidence="17">
    <location>
        <begin position="68"/>
        <end position="102"/>
    </location>
</feature>
<keyword evidence="17" id="KW-0175">Coiled coil</keyword>
<dbReference type="GO" id="GO:0004828">
    <property type="term" value="F:serine-tRNA ligase activity"/>
    <property type="evidence" value="ECO:0007669"/>
    <property type="project" value="UniProtKB-UniRule"/>
</dbReference>
<protein>
    <recommendedName>
        <fullName evidence="11 14">Serine--tRNA ligase</fullName>
        <ecNumber evidence="4 14">6.1.1.11</ecNumber>
    </recommendedName>
</protein>
<keyword evidence="8 16" id="KW-0067">ATP-binding</keyword>
<evidence type="ECO:0000256" key="10">
    <source>
        <dbReference type="ARBA" id="ARBA00023146"/>
    </source>
</evidence>
<dbReference type="NCBIfam" id="TIGR00414">
    <property type="entry name" value="serS"/>
    <property type="match status" value="1"/>
</dbReference>
<comment type="pathway">
    <text evidence="2">Aminoacyl-tRNA biosynthesis; selenocysteinyl-tRNA(Sec) biosynthesis; L-seryl-tRNA(Sec) from L-serine and tRNA(Sec): step 1/1.</text>
</comment>